<dbReference type="EMBL" id="QJKJ01001366">
    <property type="protein sequence ID" value="RDY07976.1"/>
    <property type="molecule type" value="Genomic_DNA"/>
</dbReference>
<reference evidence="1" key="1">
    <citation type="submission" date="2018-05" db="EMBL/GenBank/DDBJ databases">
        <title>Draft genome of Mucuna pruriens seed.</title>
        <authorList>
            <person name="Nnadi N.E."/>
            <person name="Vos R."/>
            <person name="Hasami M.H."/>
            <person name="Devisetty U.K."/>
            <person name="Aguiy J.C."/>
        </authorList>
    </citation>
    <scope>NUCLEOTIDE SEQUENCE [LARGE SCALE GENOMIC DNA]</scope>
    <source>
        <strain evidence="1">JCA_2017</strain>
    </source>
</reference>
<evidence type="ECO:0000313" key="1">
    <source>
        <dbReference type="EMBL" id="RDY07976.1"/>
    </source>
</evidence>
<dbReference type="AlphaFoldDB" id="A0A371HYU6"/>
<gene>
    <name evidence="1" type="ORF">CR513_07848</name>
</gene>
<organism evidence="1 2">
    <name type="scientific">Mucuna pruriens</name>
    <name type="common">Velvet bean</name>
    <name type="synonym">Dolichos pruriens</name>
    <dbReference type="NCBI Taxonomy" id="157652"/>
    <lineage>
        <taxon>Eukaryota</taxon>
        <taxon>Viridiplantae</taxon>
        <taxon>Streptophyta</taxon>
        <taxon>Embryophyta</taxon>
        <taxon>Tracheophyta</taxon>
        <taxon>Spermatophyta</taxon>
        <taxon>Magnoliopsida</taxon>
        <taxon>eudicotyledons</taxon>
        <taxon>Gunneridae</taxon>
        <taxon>Pentapetalae</taxon>
        <taxon>rosids</taxon>
        <taxon>fabids</taxon>
        <taxon>Fabales</taxon>
        <taxon>Fabaceae</taxon>
        <taxon>Papilionoideae</taxon>
        <taxon>50 kb inversion clade</taxon>
        <taxon>NPAAA clade</taxon>
        <taxon>indigoferoid/millettioid clade</taxon>
        <taxon>Phaseoleae</taxon>
        <taxon>Mucuna</taxon>
    </lineage>
</organism>
<evidence type="ECO:0000313" key="2">
    <source>
        <dbReference type="Proteomes" id="UP000257109"/>
    </source>
</evidence>
<feature type="non-terminal residue" evidence="1">
    <location>
        <position position="1"/>
    </location>
</feature>
<proteinExistence type="predicted"/>
<dbReference type="Proteomes" id="UP000257109">
    <property type="component" value="Unassembled WGS sequence"/>
</dbReference>
<protein>
    <submittedName>
        <fullName evidence="1">Uncharacterized protein</fullName>
    </submittedName>
</protein>
<comment type="caution">
    <text evidence="1">The sequence shown here is derived from an EMBL/GenBank/DDBJ whole genome shotgun (WGS) entry which is preliminary data.</text>
</comment>
<sequence>MDNLDVGFGCTTLGNIKVNPIIELVTYKGLHFNSENGAHMYQLSVHYMNANHSPFFLHKCIDKVSPAVIARAKPVFEMVKTLGGRMAISTNTKILDDPNCSPRLCANQTESNSQLLTVLAQSSFFPLLIHIIEYLRSIRHKPGLLQKLVYLIQHPINIFTLWVELITNKELMHDTINLYRESFCNIFTELNLSMNPTSIKQRTPNSPIRLHFHISHQRLCFFELPTSS</sequence>
<keyword evidence="2" id="KW-1185">Reference proteome</keyword>
<accession>A0A371HYU6</accession>
<name>A0A371HYU6_MUCPR</name>